<gene>
    <name evidence="2" type="ORF">CEXT_275631</name>
</gene>
<dbReference type="Proteomes" id="UP001054945">
    <property type="component" value="Unassembled WGS sequence"/>
</dbReference>
<evidence type="ECO:0000256" key="1">
    <source>
        <dbReference type="SAM" id="Phobius"/>
    </source>
</evidence>
<evidence type="ECO:0000313" key="2">
    <source>
        <dbReference type="EMBL" id="GIX95525.1"/>
    </source>
</evidence>
<feature type="transmembrane region" description="Helical" evidence="1">
    <location>
        <begin position="195"/>
        <end position="213"/>
    </location>
</feature>
<dbReference type="EMBL" id="BPLR01004530">
    <property type="protein sequence ID" value="GIX95525.1"/>
    <property type="molecule type" value="Genomic_DNA"/>
</dbReference>
<keyword evidence="1" id="KW-0812">Transmembrane</keyword>
<comment type="caution">
    <text evidence="2">The sequence shown here is derived from an EMBL/GenBank/DDBJ whole genome shotgun (WGS) entry which is preliminary data.</text>
</comment>
<sequence length="221" mass="24596">MTDGSRNQKSHISTAINYFLIAPPIPSPPSTTTVTATDARAPYTPPSSLCKQKISRRVENHQMHAFLAPPQPTVLAIHFKAIHPPASKQQSLLTSAHPTSGTPLKMQKLCTLSVPKRLRTFSYAWNDAVGAYPSPPGVINFILPFSSSAREELVSSFIYRSGNRNPLSLRTSQQWYPSYRNGEGEYTLSSTSFRWFSIFCSIFFIISFCLSTTPSRCLAFE</sequence>
<evidence type="ECO:0000313" key="3">
    <source>
        <dbReference type="Proteomes" id="UP001054945"/>
    </source>
</evidence>
<protein>
    <submittedName>
        <fullName evidence="2">Uncharacterized protein</fullName>
    </submittedName>
</protein>
<keyword evidence="1" id="KW-1133">Transmembrane helix</keyword>
<keyword evidence="3" id="KW-1185">Reference proteome</keyword>
<accession>A0AAV4PHQ7</accession>
<proteinExistence type="predicted"/>
<reference evidence="2 3" key="1">
    <citation type="submission" date="2021-06" db="EMBL/GenBank/DDBJ databases">
        <title>Caerostris extrusa draft genome.</title>
        <authorList>
            <person name="Kono N."/>
            <person name="Arakawa K."/>
        </authorList>
    </citation>
    <scope>NUCLEOTIDE SEQUENCE [LARGE SCALE GENOMIC DNA]</scope>
</reference>
<organism evidence="2 3">
    <name type="scientific">Caerostris extrusa</name>
    <name type="common">Bark spider</name>
    <name type="synonym">Caerostris bankana</name>
    <dbReference type="NCBI Taxonomy" id="172846"/>
    <lineage>
        <taxon>Eukaryota</taxon>
        <taxon>Metazoa</taxon>
        <taxon>Ecdysozoa</taxon>
        <taxon>Arthropoda</taxon>
        <taxon>Chelicerata</taxon>
        <taxon>Arachnida</taxon>
        <taxon>Araneae</taxon>
        <taxon>Araneomorphae</taxon>
        <taxon>Entelegynae</taxon>
        <taxon>Araneoidea</taxon>
        <taxon>Araneidae</taxon>
        <taxon>Caerostris</taxon>
    </lineage>
</organism>
<name>A0AAV4PHQ7_CAEEX</name>
<dbReference type="AlphaFoldDB" id="A0AAV4PHQ7"/>
<keyword evidence="1" id="KW-0472">Membrane</keyword>